<dbReference type="RefSeq" id="WP_132024539.1">
    <property type="nucleotide sequence ID" value="NZ_CP016605.1"/>
</dbReference>
<evidence type="ECO:0008006" key="3">
    <source>
        <dbReference type="Google" id="ProtNLM"/>
    </source>
</evidence>
<accession>A0A4R2MZV4</accession>
<dbReference type="InterPro" id="IPR036412">
    <property type="entry name" value="HAD-like_sf"/>
</dbReference>
<name>A0A4R2MZV4_9PAST</name>
<gene>
    <name evidence="1" type="ORF">EV697_10629</name>
</gene>
<dbReference type="SUPFAM" id="SSF56784">
    <property type="entry name" value="HAD-like"/>
    <property type="match status" value="1"/>
</dbReference>
<dbReference type="Proteomes" id="UP000294841">
    <property type="component" value="Unassembled WGS sequence"/>
</dbReference>
<comment type="caution">
    <text evidence="1">The sequence shown here is derived from an EMBL/GenBank/DDBJ whole genome shotgun (WGS) entry which is preliminary data.</text>
</comment>
<dbReference type="EMBL" id="SLXI01000006">
    <property type="protein sequence ID" value="TCP11675.1"/>
    <property type="molecule type" value="Genomic_DNA"/>
</dbReference>
<dbReference type="OrthoDB" id="9778019at2"/>
<keyword evidence="2" id="KW-1185">Reference proteome</keyword>
<proteinExistence type="predicted"/>
<evidence type="ECO:0000313" key="1">
    <source>
        <dbReference type="EMBL" id="TCP11675.1"/>
    </source>
</evidence>
<organism evidence="1 2">
    <name type="scientific">Bisgaardia hudsonensis</name>
    <dbReference type="NCBI Taxonomy" id="109472"/>
    <lineage>
        <taxon>Bacteria</taxon>
        <taxon>Pseudomonadati</taxon>
        <taxon>Pseudomonadota</taxon>
        <taxon>Gammaproteobacteria</taxon>
        <taxon>Pasteurellales</taxon>
        <taxon>Pasteurellaceae</taxon>
        <taxon>Bisgaardia</taxon>
    </lineage>
</organism>
<evidence type="ECO:0000313" key="2">
    <source>
        <dbReference type="Proteomes" id="UP000294841"/>
    </source>
</evidence>
<reference evidence="1 2" key="1">
    <citation type="submission" date="2019-03" db="EMBL/GenBank/DDBJ databases">
        <title>Genomic Encyclopedia of Type Strains, Phase IV (KMG-IV): sequencing the most valuable type-strain genomes for metagenomic binning, comparative biology and taxonomic classification.</title>
        <authorList>
            <person name="Goeker M."/>
        </authorList>
    </citation>
    <scope>NUCLEOTIDE SEQUENCE [LARGE SCALE GENOMIC DNA]</scope>
    <source>
        <strain evidence="1 2">DSM 28231</strain>
    </source>
</reference>
<sequence>MLYIFDLDNTLVFTDTLNNIGYNQALQNMKLSPIIDKKRITRKDLDKYSIDEKTKQKIIQFKLDYFLSHLFKTELNRLLYRVVISSAVKKVLWTKAEPKRVIAILKYYKIERCFSKIYFFKKENIQKELVIICQENNQKTVRDIIVFEDDSWILHQLALLKIRYVICK</sequence>
<protein>
    <recommendedName>
        <fullName evidence="3">Haloacid dehalogenase-like hydrolase</fullName>
    </recommendedName>
</protein>
<dbReference type="AlphaFoldDB" id="A0A4R2MZV4"/>